<dbReference type="PROSITE" id="PS00012">
    <property type="entry name" value="PHOSPHOPANTETHEINE"/>
    <property type="match status" value="1"/>
</dbReference>
<dbReference type="InterPro" id="IPR016039">
    <property type="entry name" value="Thiolase-like"/>
</dbReference>
<evidence type="ECO:0000256" key="1">
    <source>
        <dbReference type="ARBA" id="ARBA00022450"/>
    </source>
</evidence>
<dbReference type="SMART" id="SM00825">
    <property type="entry name" value="PKS_KS"/>
    <property type="match status" value="1"/>
</dbReference>
<dbReference type="InterPro" id="IPR018201">
    <property type="entry name" value="Ketoacyl_synth_AS"/>
</dbReference>
<evidence type="ECO:0000256" key="7">
    <source>
        <dbReference type="SAM" id="MobiDB-lite"/>
    </source>
</evidence>
<dbReference type="InterPro" id="IPR049900">
    <property type="entry name" value="PKS_mFAS_DH"/>
</dbReference>
<feature type="domain" description="Ketosynthase family 3 (KS3)" evidence="9">
    <location>
        <begin position="5"/>
        <end position="429"/>
    </location>
</feature>
<dbReference type="Gene3D" id="3.10.129.110">
    <property type="entry name" value="Polyketide synthase dehydratase"/>
    <property type="match status" value="1"/>
</dbReference>
<feature type="active site" description="Proton donor; for dehydratase activity" evidence="6">
    <location>
        <position position="1080"/>
    </location>
</feature>
<dbReference type="EMBL" id="SLWS01000002">
    <property type="protein sequence ID" value="TCO62865.1"/>
    <property type="molecule type" value="Genomic_DNA"/>
</dbReference>
<dbReference type="SUPFAM" id="SSF47336">
    <property type="entry name" value="ACP-like"/>
    <property type="match status" value="1"/>
</dbReference>
<dbReference type="Gene3D" id="3.40.50.720">
    <property type="entry name" value="NAD(P)-binding Rossmann-like Domain"/>
    <property type="match status" value="2"/>
</dbReference>
<organism evidence="11 12">
    <name type="scientific">Actinocrispum wychmicini</name>
    <dbReference type="NCBI Taxonomy" id="1213861"/>
    <lineage>
        <taxon>Bacteria</taxon>
        <taxon>Bacillati</taxon>
        <taxon>Actinomycetota</taxon>
        <taxon>Actinomycetes</taxon>
        <taxon>Pseudonocardiales</taxon>
        <taxon>Pseudonocardiaceae</taxon>
        <taxon>Actinocrispum</taxon>
    </lineage>
</organism>
<dbReference type="InterPro" id="IPR020807">
    <property type="entry name" value="PKS_DH"/>
</dbReference>
<evidence type="ECO:0000256" key="2">
    <source>
        <dbReference type="ARBA" id="ARBA00022553"/>
    </source>
</evidence>
<keyword evidence="12" id="KW-1185">Reference proteome</keyword>
<evidence type="ECO:0000259" key="8">
    <source>
        <dbReference type="PROSITE" id="PS50075"/>
    </source>
</evidence>
<name>A0A4R2K8Z4_9PSEU</name>
<dbReference type="PROSITE" id="PS52004">
    <property type="entry name" value="KS3_2"/>
    <property type="match status" value="1"/>
</dbReference>
<dbReference type="InterPro" id="IPR036291">
    <property type="entry name" value="NAD(P)-bd_dom_sf"/>
</dbReference>
<dbReference type="SUPFAM" id="SSF51735">
    <property type="entry name" value="NAD(P)-binding Rossmann-fold domains"/>
    <property type="match status" value="2"/>
</dbReference>
<dbReference type="GO" id="GO:0004312">
    <property type="term" value="F:fatty acid synthase activity"/>
    <property type="evidence" value="ECO:0007669"/>
    <property type="project" value="TreeGrafter"/>
</dbReference>
<dbReference type="InterPro" id="IPR049552">
    <property type="entry name" value="PKS_DH_N"/>
</dbReference>
<dbReference type="SMART" id="SM00829">
    <property type="entry name" value="PKS_ER"/>
    <property type="match status" value="1"/>
</dbReference>
<dbReference type="GO" id="GO:0016491">
    <property type="term" value="F:oxidoreductase activity"/>
    <property type="evidence" value="ECO:0007669"/>
    <property type="project" value="InterPro"/>
</dbReference>
<gene>
    <name evidence="11" type="ORF">EV192_1021005</name>
</gene>
<dbReference type="Pfam" id="PF21089">
    <property type="entry name" value="PKS_DH_N"/>
    <property type="match status" value="1"/>
</dbReference>
<dbReference type="InterPro" id="IPR049551">
    <property type="entry name" value="PKS_DH_C"/>
</dbReference>
<dbReference type="Gene3D" id="3.90.180.10">
    <property type="entry name" value="Medium-chain alcohol dehydrogenases, catalytic domain"/>
    <property type="match status" value="1"/>
</dbReference>
<dbReference type="SMART" id="SM00827">
    <property type="entry name" value="PKS_AT"/>
    <property type="match status" value="1"/>
</dbReference>
<dbReference type="Gene3D" id="3.40.366.10">
    <property type="entry name" value="Malonyl-Coenzyme A Acyl Carrier Protein, domain 2"/>
    <property type="match status" value="1"/>
</dbReference>
<feature type="domain" description="Carrier" evidence="8">
    <location>
        <begin position="1818"/>
        <end position="1894"/>
    </location>
</feature>
<dbReference type="InterPro" id="IPR020806">
    <property type="entry name" value="PKS_PP-bd"/>
</dbReference>
<dbReference type="InterPro" id="IPR036736">
    <property type="entry name" value="ACP-like_sf"/>
</dbReference>
<dbReference type="GO" id="GO:0031177">
    <property type="term" value="F:phosphopantetheine binding"/>
    <property type="evidence" value="ECO:0007669"/>
    <property type="project" value="InterPro"/>
</dbReference>
<dbReference type="Pfam" id="PF02801">
    <property type="entry name" value="Ketoacyl-synt_C"/>
    <property type="match status" value="1"/>
</dbReference>
<dbReference type="InterPro" id="IPR050091">
    <property type="entry name" value="PKS_NRPS_Biosynth_Enz"/>
</dbReference>
<evidence type="ECO:0000256" key="5">
    <source>
        <dbReference type="ARBA" id="ARBA00023315"/>
    </source>
</evidence>
<keyword evidence="4" id="KW-0511">Multifunctional enzyme</keyword>
<dbReference type="InterPro" id="IPR057326">
    <property type="entry name" value="KR_dom"/>
</dbReference>
<keyword evidence="1" id="KW-0596">Phosphopantetheine</keyword>
<accession>A0A4R2K8Z4</accession>
<dbReference type="InterPro" id="IPR042104">
    <property type="entry name" value="PKS_dehydratase_sf"/>
</dbReference>
<feature type="region of interest" description="C-terminal hotdog fold" evidence="6">
    <location>
        <begin position="1022"/>
        <end position="1159"/>
    </location>
</feature>
<dbReference type="SMART" id="SM00822">
    <property type="entry name" value="PKS_KR"/>
    <property type="match status" value="1"/>
</dbReference>
<dbReference type="GO" id="GO:0004315">
    <property type="term" value="F:3-oxoacyl-[acyl-carrier-protein] synthase activity"/>
    <property type="evidence" value="ECO:0007669"/>
    <property type="project" value="InterPro"/>
</dbReference>
<sequence length="1901" mass="202737">MPREREPIAIVGIGVRAPGGSESPEEFADFLLAGRSGIRPIPEDRWDVEAFQAKNKDEKGKITAHAVGFLDRIDEFDAPFFNISPKEAQFVDPQQRMVLETAWQALEHAGIDPTVLRRSNGGVYIGASSFDYALALDDLAYADMDGLMASGIPMFPISGRLSYFLGLRGPSVNVDTACSSSLSALHFAVEGLRSGECDIALCGGVNALHDPRIMVMFSNGQMLAEDGRCKTFDESADGYSRAEGCGIVVLKKLSDAQRDGDTVYAIVRGTAIGQDGDSAGLTVPNGPAQELVFHAALEAAGLKPGDIQYVEAHGTGTPLGDPIEFGAIGNVFAESHTREEPLLVASVKTNIGHMEPAAGIIGVIKTVLQLQARTIYPHLNLETPSRRIPWSSYPLTVPTEPRPWDAPVRRALVNAFGFAGTIAATVLEQAPETDTEESAPPTEPGTTVFTLSGKNSAGLRRQAQRYQEFLDKNPDIDVADLCHSIQTTRAHLPHRLAGVVRDQADIGKLLASATAEGATSSGSSIRKIAFLFGGQGSQYPGMGAALYQRYPVFRAQVDACAELFEPYLDTSVRAVMFGAAADPALLDRTDYTQPALFTLEFALAKLWMSWGVRPNVLLGHSIGEVTAAAIGGVLDLPDAVRLVATRGRLMQSVRAKGGMLAVTATKDVLARELADFPGLALAAVNSPEQCVASGDMDQLDALAERLRQSGVAVDRLTVSHAFHSEHMAEVFEEFRAAISDITFRPPTIPIVSNVTGAVARFAEIGTPDYWVRHIGAPVLFMAGVRAIERRGRHAFVEVGPSAALTAMARRSAEVGEHHWVPSLRRRDPGGDTTLRGLAELYVAGVGVQWPQLHEGLRRRRIALPTYAFERKRYWLPVTKRRSMVATATDHPLLGREQDGDGEVREFAADYSAQDSEFLVGHVLDGQWVLPCSAYLELLFALQDRLFGETRLTIADLAVRHPLQLDADGVTTMHTQARTRPDGVDVELTDGEQVLATASLGDADGAGVNPRLRTLARSPGPVLDVITAEDLYTDFESVGRAYGQRYRLLDSVTSHADGVITAELANRVAGVAEHLPVEVLDGVLQAVVALDQDGPDLRPTKFAEVRLLRKPRGGRLRVVAAVEVTGPDTRRADVLLLDGEAPIAELLGVCFARPGAPERRPAFLHRQSWLRHRATPGPDRPRHVLVIGGDRDRVAESVDDANIRISTLADEAELATSLADANVTDVCWFWRSGDEPDSASRFAAEWEDNYRRLLTVVPTVASILSDTPRLWLVTRRAQWLPGDRPGTGETLGASSLWGFGRTLLTEYPKLRVTLVDLPGDGDLAGLVDEWRAADAGEFQIAHRDGRRYVRRLLPGAATPAWPGDYAVSVSAETGRPRLTADTETADTEPGPGELRIRVRGAALDSDNLTPAGSVIGGCCAGTVIAVGTGTEFSVGDDVLAYGRGTLRGTITIPADTAFPAPAGVPLDAATARLSAGPTPNSASTNGARAASILYRGQLPAVPFTAYSLDELDEALAAVRDGDTGQVVVTLPAEPSAGQIPPAVAPVRPDRVYLVTGGLGGLGLVTAEHLVERGARHLMLASRSGTPRSADVDRIAALRARADVTLARADVGAAEDIAAVFADIRRGGVPLGGIVHAAGIGSASLIAAMSWTDIEAQLRAQAQGGWLLHEASLGHPDLDFFVVYSSIAPLIGGATQAHYAAAFAFLDGLVAWRARQGLPALSVNWGAWARVGLSARLDVSLAKQMVRSGILFFSPSRALRTLDALLANGSVQVAVGQWDWASHVGGSVLDDALYTGLVEDTDAGEASLDVAALVGLARPELIKAIETVVLTGVAAALRADDGVDLDDEFLTLGLDSLMALELRTGLETAFKVPLPASLTFDNPSPRRVVEFLEAQLAPAGPQG</sequence>
<dbReference type="Proteomes" id="UP000295680">
    <property type="component" value="Unassembled WGS sequence"/>
</dbReference>
<dbReference type="InterPro" id="IPR014031">
    <property type="entry name" value="Ketoacyl_synth_C"/>
</dbReference>
<evidence type="ECO:0000259" key="9">
    <source>
        <dbReference type="PROSITE" id="PS52004"/>
    </source>
</evidence>
<dbReference type="PROSITE" id="PS50075">
    <property type="entry name" value="CARRIER"/>
    <property type="match status" value="1"/>
</dbReference>
<feature type="region of interest" description="Disordered" evidence="7">
    <location>
        <begin position="1372"/>
        <end position="1391"/>
    </location>
</feature>
<dbReference type="SUPFAM" id="SSF50129">
    <property type="entry name" value="GroES-like"/>
    <property type="match status" value="1"/>
</dbReference>
<dbReference type="Pfam" id="PF22621">
    <property type="entry name" value="CurL-like_PKS_C"/>
    <property type="match status" value="1"/>
</dbReference>
<evidence type="ECO:0000256" key="3">
    <source>
        <dbReference type="ARBA" id="ARBA00022679"/>
    </source>
</evidence>
<proteinExistence type="predicted"/>
<dbReference type="OrthoDB" id="9778690at2"/>
<comment type="caution">
    <text evidence="11">The sequence shown here is derived from an EMBL/GenBank/DDBJ whole genome shotgun (WGS) entry which is preliminary data.</text>
</comment>
<dbReference type="Pfam" id="PF00109">
    <property type="entry name" value="ketoacyl-synt"/>
    <property type="match status" value="1"/>
</dbReference>
<dbReference type="FunFam" id="3.40.47.10:FF:000019">
    <property type="entry name" value="Polyketide synthase type I"/>
    <property type="match status" value="1"/>
</dbReference>
<dbReference type="Gene3D" id="3.30.70.3290">
    <property type="match status" value="1"/>
</dbReference>
<protein>
    <submittedName>
        <fullName evidence="11">Acyl transferase domain-containing protein</fullName>
    </submittedName>
</protein>
<dbReference type="SMART" id="SM00826">
    <property type="entry name" value="PKS_DH"/>
    <property type="match status" value="1"/>
</dbReference>
<dbReference type="InterPro" id="IPR009081">
    <property type="entry name" value="PP-bd_ACP"/>
</dbReference>
<dbReference type="InterPro" id="IPR001227">
    <property type="entry name" value="Ac_transferase_dom_sf"/>
</dbReference>
<dbReference type="GO" id="GO:0006633">
    <property type="term" value="P:fatty acid biosynthetic process"/>
    <property type="evidence" value="ECO:0007669"/>
    <property type="project" value="InterPro"/>
</dbReference>
<keyword evidence="2" id="KW-0597">Phosphoprotein</keyword>
<dbReference type="SMART" id="SM00823">
    <property type="entry name" value="PKS_PP"/>
    <property type="match status" value="1"/>
</dbReference>
<dbReference type="InterPro" id="IPR016035">
    <property type="entry name" value="Acyl_Trfase/lysoPLipase"/>
</dbReference>
<dbReference type="PANTHER" id="PTHR43775">
    <property type="entry name" value="FATTY ACID SYNTHASE"/>
    <property type="match status" value="1"/>
</dbReference>
<dbReference type="RefSeq" id="WP_132114953.1">
    <property type="nucleotide sequence ID" value="NZ_SLWS01000002.1"/>
</dbReference>
<dbReference type="CDD" id="cd00833">
    <property type="entry name" value="PKS"/>
    <property type="match status" value="1"/>
</dbReference>
<evidence type="ECO:0000313" key="11">
    <source>
        <dbReference type="EMBL" id="TCO62865.1"/>
    </source>
</evidence>
<dbReference type="PANTHER" id="PTHR43775:SF51">
    <property type="entry name" value="INACTIVE PHENOLPHTHIOCEROL SYNTHESIS POLYKETIDE SYNTHASE TYPE I PKS1-RELATED"/>
    <property type="match status" value="1"/>
</dbReference>
<dbReference type="InterPro" id="IPR014030">
    <property type="entry name" value="Ketoacyl_synth_N"/>
</dbReference>
<dbReference type="InterPro" id="IPR016036">
    <property type="entry name" value="Malonyl_transacylase_ACP-bd"/>
</dbReference>
<dbReference type="Pfam" id="PF08659">
    <property type="entry name" value="KR"/>
    <property type="match status" value="1"/>
</dbReference>
<dbReference type="SMART" id="SM01294">
    <property type="entry name" value="PKS_PP_betabranch"/>
    <property type="match status" value="1"/>
</dbReference>
<dbReference type="Pfam" id="PF00698">
    <property type="entry name" value="Acyl_transf_1"/>
    <property type="match status" value="1"/>
</dbReference>
<feature type="domain" description="PKS/mFAS DH" evidence="10">
    <location>
        <begin position="890"/>
        <end position="1159"/>
    </location>
</feature>
<dbReference type="Pfam" id="PF14765">
    <property type="entry name" value="PS-DH"/>
    <property type="match status" value="1"/>
</dbReference>
<dbReference type="InterPro" id="IPR006162">
    <property type="entry name" value="Ppantetheine_attach_site"/>
</dbReference>
<reference evidence="11 12" key="1">
    <citation type="submission" date="2019-03" db="EMBL/GenBank/DDBJ databases">
        <title>Genomic Encyclopedia of Type Strains, Phase IV (KMG-IV): sequencing the most valuable type-strain genomes for metagenomic binning, comparative biology and taxonomic classification.</title>
        <authorList>
            <person name="Goeker M."/>
        </authorList>
    </citation>
    <scope>NUCLEOTIDE SEQUENCE [LARGE SCALE GENOMIC DNA]</scope>
    <source>
        <strain evidence="11 12">DSM 45934</strain>
    </source>
</reference>
<evidence type="ECO:0000256" key="6">
    <source>
        <dbReference type="PROSITE-ProRule" id="PRU01363"/>
    </source>
</evidence>
<evidence type="ECO:0000256" key="4">
    <source>
        <dbReference type="ARBA" id="ARBA00023268"/>
    </source>
</evidence>
<dbReference type="SUPFAM" id="SSF55048">
    <property type="entry name" value="Probable ACP-binding domain of malonyl-CoA ACP transacylase"/>
    <property type="match status" value="1"/>
</dbReference>
<keyword evidence="5" id="KW-0012">Acyltransferase</keyword>
<dbReference type="InterPro" id="IPR020843">
    <property type="entry name" value="ER"/>
</dbReference>
<dbReference type="Gene3D" id="3.40.47.10">
    <property type="match status" value="1"/>
</dbReference>
<dbReference type="Gene3D" id="1.10.1200.10">
    <property type="entry name" value="ACP-like"/>
    <property type="match status" value="1"/>
</dbReference>
<dbReference type="SUPFAM" id="SSF53901">
    <property type="entry name" value="Thiolase-like"/>
    <property type="match status" value="1"/>
</dbReference>
<evidence type="ECO:0000313" key="12">
    <source>
        <dbReference type="Proteomes" id="UP000295680"/>
    </source>
</evidence>
<dbReference type="Pfam" id="PF00550">
    <property type="entry name" value="PP-binding"/>
    <property type="match status" value="1"/>
</dbReference>
<dbReference type="InterPro" id="IPR011032">
    <property type="entry name" value="GroES-like_sf"/>
</dbReference>
<evidence type="ECO:0000259" key="10">
    <source>
        <dbReference type="PROSITE" id="PS52019"/>
    </source>
</evidence>
<dbReference type="InterPro" id="IPR020841">
    <property type="entry name" value="PKS_Beta-ketoAc_synthase_dom"/>
</dbReference>
<dbReference type="InterPro" id="IPR014043">
    <property type="entry name" value="Acyl_transferase_dom"/>
</dbReference>
<dbReference type="PROSITE" id="PS52019">
    <property type="entry name" value="PKS_MFAS_DH"/>
    <property type="match status" value="1"/>
</dbReference>
<dbReference type="PROSITE" id="PS00606">
    <property type="entry name" value="KS3_1"/>
    <property type="match status" value="1"/>
</dbReference>
<dbReference type="InterPro" id="IPR013968">
    <property type="entry name" value="PKS_KR"/>
</dbReference>
<dbReference type="SUPFAM" id="SSF52151">
    <property type="entry name" value="FabD/lysophospholipase-like"/>
    <property type="match status" value="1"/>
</dbReference>
<keyword evidence="3 11" id="KW-0808">Transferase</keyword>
<feature type="active site" description="Proton acceptor; for dehydratase activity" evidence="6">
    <location>
        <position position="921"/>
    </location>
</feature>
<feature type="region of interest" description="N-terminal hotdog fold" evidence="6">
    <location>
        <begin position="890"/>
        <end position="1009"/>
    </location>
</feature>